<accession>A0A2P2NE74</accession>
<evidence type="ECO:0000313" key="1">
    <source>
        <dbReference type="EMBL" id="MBX40767.1"/>
    </source>
</evidence>
<name>A0A2P2NE74_RHIMU</name>
<dbReference type="AlphaFoldDB" id="A0A2P2NE74"/>
<protein>
    <submittedName>
        <fullName evidence="1">Uncharacterized protein</fullName>
    </submittedName>
</protein>
<dbReference type="EMBL" id="GGEC01060283">
    <property type="protein sequence ID" value="MBX40767.1"/>
    <property type="molecule type" value="Transcribed_RNA"/>
</dbReference>
<proteinExistence type="predicted"/>
<reference evidence="1" key="1">
    <citation type="submission" date="2018-02" db="EMBL/GenBank/DDBJ databases">
        <title>Rhizophora mucronata_Transcriptome.</title>
        <authorList>
            <person name="Meera S.P."/>
            <person name="Sreeshan A."/>
            <person name="Augustine A."/>
        </authorList>
    </citation>
    <scope>NUCLEOTIDE SEQUENCE</scope>
    <source>
        <tissue evidence="1">Leaf</tissue>
    </source>
</reference>
<organism evidence="1">
    <name type="scientific">Rhizophora mucronata</name>
    <name type="common">Asiatic mangrove</name>
    <dbReference type="NCBI Taxonomy" id="61149"/>
    <lineage>
        <taxon>Eukaryota</taxon>
        <taxon>Viridiplantae</taxon>
        <taxon>Streptophyta</taxon>
        <taxon>Embryophyta</taxon>
        <taxon>Tracheophyta</taxon>
        <taxon>Spermatophyta</taxon>
        <taxon>Magnoliopsida</taxon>
        <taxon>eudicotyledons</taxon>
        <taxon>Gunneridae</taxon>
        <taxon>Pentapetalae</taxon>
        <taxon>rosids</taxon>
        <taxon>fabids</taxon>
        <taxon>Malpighiales</taxon>
        <taxon>Rhizophoraceae</taxon>
        <taxon>Rhizophora</taxon>
    </lineage>
</organism>
<sequence>MPIASKHSPAPPRSSNIRHRRRLSYIHLYTNAIALPRFNLKIRPKIHHLP</sequence>